<evidence type="ECO:0000313" key="6">
    <source>
        <dbReference type="Proteomes" id="UP000190675"/>
    </source>
</evidence>
<dbReference type="Gene3D" id="3.30.390.50">
    <property type="entry name" value="CO dehydrogenase flavoprotein, C-terminal domain"/>
    <property type="match status" value="1"/>
</dbReference>
<dbReference type="PANTHER" id="PTHR42659:SF2">
    <property type="entry name" value="XANTHINE DEHYDROGENASE SUBUNIT C-RELATED"/>
    <property type="match status" value="1"/>
</dbReference>
<reference evidence="5 6" key="1">
    <citation type="submission" date="2016-11" db="EMBL/GenBank/DDBJ databases">
        <authorList>
            <person name="Jaros S."/>
            <person name="Januszkiewicz K."/>
            <person name="Wedrychowicz H."/>
        </authorList>
    </citation>
    <scope>NUCLEOTIDE SEQUENCE [LARGE SCALE GENOMIC DNA]</scope>
    <source>
        <strain evidence="5 6">GAS242</strain>
    </source>
</reference>
<dbReference type="InterPro" id="IPR016169">
    <property type="entry name" value="FAD-bd_PCMH_sub2"/>
</dbReference>
<dbReference type="SUPFAM" id="SSF56176">
    <property type="entry name" value="FAD-binding/transporter-associated domain-like"/>
    <property type="match status" value="1"/>
</dbReference>
<dbReference type="InterPro" id="IPR016167">
    <property type="entry name" value="FAD-bd_PCMH_sub1"/>
</dbReference>
<dbReference type="Gene3D" id="3.30.43.10">
    <property type="entry name" value="Uridine Diphospho-n-acetylenolpyruvylglucosamine Reductase, domain 2"/>
    <property type="match status" value="1"/>
</dbReference>
<evidence type="ECO:0000259" key="4">
    <source>
        <dbReference type="PROSITE" id="PS51387"/>
    </source>
</evidence>
<dbReference type="Proteomes" id="UP000190675">
    <property type="component" value="Chromosome I"/>
</dbReference>
<dbReference type="AlphaFoldDB" id="A0A1M5NPR6"/>
<dbReference type="InterPro" id="IPR036318">
    <property type="entry name" value="FAD-bd_PCMH-like_sf"/>
</dbReference>
<evidence type="ECO:0000313" key="5">
    <source>
        <dbReference type="EMBL" id="SHG91574.1"/>
    </source>
</evidence>
<dbReference type="PROSITE" id="PS51387">
    <property type="entry name" value="FAD_PCMH"/>
    <property type="match status" value="1"/>
</dbReference>
<dbReference type="Pfam" id="PF03450">
    <property type="entry name" value="CO_deh_flav_C"/>
    <property type="match status" value="1"/>
</dbReference>
<keyword evidence="2" id="KW-0274">FAD</keyword>
<keyword evidence="1" id="KW-0285">Flavoprotein</keyword>
<gene>
    <name evidence="5" type="ORF">SAMN05444169_4785</name>
</gene>
<evidence type="ECO:0000256" key="2">
    <source>
        <dbReference type="ARBA" id="ARBA00022827"/>
    </source>
</evidence>
<dbReference type="InterPro" id="IPR051312">
    <property type="entry name" value="Diverse_Substr_Oxidored"/>
</dbReference>
<dbReference type="Pfam" id="PF00941">
    <property type="entry name" value="FAD_binding_5"/>
    <property type="match status" value="1"/>
</dbReference>
<dbReference type="GO" id="GO:0071949">
    <property type="term" value="F:FAD binding"/>
    <property type="evidence" value="ECO:0007669"/>
    <property type="project" value="InterPro"/>
</dbReference>
<evidence type="ECO:0000256" key="3">
    <source>
        <dbReference type="ARBA" id="ARBA00023002"/>
    </source>
</evidence>
<dbReference type="InterPro" id="IPR036683">
    <property type="entry name" value="CO_DH_flav_C_dom_sf"/>
</dbReference>
<dbReference type="GO" id="GO:0016491">
    <property type="term" value="F:oxidoreductase activity"/>
    <property type="evidence" value="ECO:0007669"/>
    <property type="project" value="UniProtKB-KW"/>
</dbReference>
<proteinExistence type="predicted"/>
<dbReference type="InterPro" id="IPR002346">
    <property type="entry name" value="Mopterin_DH_FAD-bd"/>
</dbReference>
<sequence length="302" mass="31777">MFPAKIDSLSRPKTVAEAAALIASDEEGNVLPIAGGMSLMQAIKARVVRPGAIVDLNDIGELKGIKETASSVWIGAMTRYVEVATSDVLKSGAFGALSDAASHVGDRQVRNRGTIGGSLCWNYVAACVPVATLARGAEIELVSKGASGGDETRVVSIDDFIVGPMETSRRPQEILRSVALTGPRKHVGSAYRKWGHVTDSLPVVGIGVRVVLNDDRTCKAARVAIGGLSRGSQRFYEAEKRLLGTSSNDPAAISDGFRAAAKTLEIQSDTLASADYRKVLIEELGTSVVLSAMARAEEAAVR</sequence>
<dbReference type="Gene3D" id="3.30.465.10">
    <property type="match status" value="1"/>
</dbReference>
<dbReference type="InterPro" id="IPR005107">
    <property type="entry name" value="CO_DH_flav_C"/>
</dbReference>
<organism evidence="5 6">
    <name type="scientific">Bradyrhizobium erythrophlei</name>
    <dbReference type="NCBI Taxonomy" id="1437360"/>
    <lineage>
        <taxon>Bacteria</taxon>
        <taxon>Pseudomonadati</taxon>
        <taxon>Pseudomonadota</taxon>
        <taxon>Alphaproteobacteria</taxon>
        <taxon>Hyphomicrobiales</taxon>
        <taxon>Nitrobacteraceae</taxon>
        <taxon>Bradyrhizobium</taxon>
    </lineage>
</organism>
<evidence type="ECO:0000256" key="1">
    <source>
        <dbReference type="ARBA" id="ARBA00022630"/>
    </source>
</evidence>
<feature type="domain" description="FAD-binding PCMH-type" evidence="4">
    <location>
        <begin position="1"/>
        <end position="185"/>
    </location>
</feature>
<accession>A0A1M5NPR6</accession>
<dbReference type="OrthoDB" id="9793944at2"/>
<dbReference type="PANTHER" id="PTHR42659">
    <property type="entry name" value="XANTHINE DEHYDROGENASE SUBUNIT C-RELATED"/>
    <property type="match status" value="1"/>
</dbReference>
<protein>
    <submittedName>
        <fullName evidence="5">Carbon-monoxide dehydrogenase medium subunit</fullName>
    </submittedName>
</protein>
<dbReference type="SMART" id="SM01092">
    <property type="entry name" value="CO_deh_flav_C"/>
    <property type="match status" value="1"/>
</dbReference>
<dbReference type="InterPro" id="IPR016166">
    <property type="entry name" value="FAD-bd_PCMH"/>
</dbReference>
<name>A0A1M5NPR6_9BRAD</name>
<dbReference type="EMBL" id="LT670818">
    <property type="protein sequence ID" value="SHG91574.1"/>
    <property type="molecule type" value="Genomic_DNA"/>
</dbReference>
<dbReference type="SUPFAM" id="SSF55447">
    <property type="entry name" value="CO dehydrogenase flavoprotein C-terminal domain-like"/>
    <property type="match status" value="1"/>
</dbReference>
<keyword evidence="3" id="KW-0560">Oxidoreductase</keyword>